<dbReference type="Proteomes" id="UP000199249">
    <property type="component" value="Unassembled WGS sequence"/>
</dbReference>
<proteinExistence type="predicted"/>
<dbReference type="STRING" id="651662.SAMN04488069_103209"/>
<feature type="transmembrane region" description="Helical" evidence="1">
    <location>
        <begin position="12"/>
        <end position="36"/>
    </location>
</feature>
<evidence type="ECO:0000256" key="1">
    <source>
        <dbReference type="SAM" id="Phobius"/>
    </source>
</evidence>
<keyword evidence="1" id="KW-0812">Transmembrane</keyword>
<dbReference type="EMBL" id="FNOV01000003">
    <property type="protein sequence ID" value="SDX79676.1"/>
    <property type="molecule type" value="Genomic_DNA"/>
</dbReference>
<gene>
    <name evidence="2" type="ORF">SAMN04488069_103209</name>
</gene>
<sequence length="42" mass="4471">MKLLTIISPLNVGRLLAGTFAFLASLMMIVLVFGSFQVAGDD</sequence>
<dbReference type="AlphaFoldDB" id="A0A1H3ELM5"/>
<keyword evidence="3" id="KW-1185">Reference proteome</keyword>
<accession>A0A1H3ELM5</accession>
<keyword evidence="1" id="KW-1133">Transmembrane helix</keyword>
<keyword evidence="1" id="KW-0472">Membrane</keyword>
<evidence type="ECO:0000313" key="3">
    <source>
        <dbReference type="Proteomes" id="UP000199249"/>
    </source>
</evidence>
<name>A0A1H3ELM5_9BACT</name>
<evidence type="ECO:0000313" key="2">
    <source>
        <dbReference type="EMBL" id="SDX79676.1"/>
    </source>
</evidence>
<organism evidence="2 3">
    <name type="scientific">Hymenobacter psychrophilus</name>
    <dbReference type="NCBI Taxonomy" id="651662"/>
    <lineage>
        <taxon>Bacteria</taxon>
        <taxon>Pseudomonadati</taxon>
        <taxon>Bacteroidota</taxon>
        <taxon>Cytophagia</taxon>
        <taxon>Cytophagales</taxon>
        <taxon>Hymenobacteraceae</taxon>
        <taxon>Hymenobacter</taxon>
    </lineage>
</organism>
<reference evidence="3" key="1">
    <citation type="submission" date="2016-10" db="EMBL/GenBank/DDBJ databases">
        <authorList>
            <person name="Varghese N."/>
            <person name="Submissions S."/>
        </authorList>
    </citation>
    <scope>NUCLEOTIDE SEQUENCE [LARGE SCALE GENOMIC DNA]</scope>
    <source>
        <strain evidence="3">CGMCC 1.8975</strain>
    </source>
</reference>
<protein>
    <submittedName>
        <fullName evidence="2">Uncharacterized protein</fullName>
    </submittedName>
</protein>